<dbReference type="SUPFAM" id="SSF55961">
    <property type="entry name" value="Bet v1-like"/>
    <property type="match status" value="1"/>
</dbReference>
<reference evidence="2" key="1">
    <citation type="submission" date="2020-07" db="EMBL/GenBank/DDBJ databases">
        <title>Huge and variable diversity of episymbiotic CPR bacteria and DPANN archaea in groundwater ecosystems.</title>
        <authorList>
            <person name="He C.Y."/>
            <person name="Keren R."/>
            <person name="Whittaker M."/>
            <person name="Farag I.F."/>
            <person name="Doudna J."/>
            <person name="Cate J.H.D."/>
            <person name="Banfield J.F."/>
        </authorList>
    </citation>
    <scope>NUCLEOTIDE SEQUENCE</scope>
    <source>
        <strain evidence="2">NC_groundwater_17_Pr7_B-0.1um_64_12</strain>
    </source>
</reference>
<evidence type="ECO:0000313" key="3">
    <source>
        <dbReference type="Proteomes" id="UP000727962"/>
    </source>
</evidence>
<dbReference type="Gene3D" id="3.30.530.20">
    <property type="match status" value="1"/>
</dbReference>
<gene>
    <name evidence="2" type="ORF">HYR64_09880</name>
</gene>
<dbReference type="AlphaFoldDB" id="A0A931LX31"/>
<evidence type="ECO:0000259" key="1">
    <source>
        <dbReference type="Pfam" id="PF03364"/>
    </source>
</evidence>
<dbReference type="InterPro" id="IPR005031">
    <property type="entry name" value="COQ10_START"/>
</dbReference>
<name>A0A931LX31_FIMGI</name>
<proteinExistence type="predicted"/>
<organism evidence="2 3">
    <name type="scientific">Fimbriimonas ginsengisoli</name>
    <dbReference type="NCBI Taxonomy" id="1005039"/>
    <lineage>
        <taxon>Bacteria</taxon>
        <taxon>Bacillati</taxon>
        <taxon>Armatimonadota</taxon>
        <taxon>Fimbriimonadia</taxon>
        <taxon>Fimbriimonadales</taxon>
        <taxon>Fimbriimonadaceae</taxon>
        <taxon>Fimbriimonas</taxon>
    </lineage>
</organism>
<evidence type="ECO:0000313" key="2">
    <source>
        <dbReference type="EMBL" id="MBI1757401.1"/>
    </source>
</evidence>
<dbReference type="InterPro" id="IPR023393">
    <property type="entry name" value="START-like_dom_sf"/>
</dbReference>
<dbReference type="Pfam" id="PF03364">
    <property type="entry name" value="Polyketide_cyc"/>
    <property type="match status" value="1"/>
</dbReference>
<protein>
    <submittedName>
        <fullName evidence="2">SRPBCC family protein</fullName>
    </submittedName>
</protein>
<dbReference type="Proteomes" id="UP000727962">
    <property type="component" value="Unassembled WGS sequence"/>
</dbReference>
<dbReference type="EMBL" id="JACOSL010000062">
    <property type="protein sequence ID" value="MBI1757401.1"/>
    <property type="molecule type" value="Genomic_DNA"/>
</dbReference>
<feature type="domain" description="Coenzyme Q-binding protein COQ10 START" evidence="1">
    <location>
        <begin position="10"/>
        <end position="134"/>
    </location>
</feature>
<accession>A0A931LX31</accession>
<sequence length="147" mass="16924">MPEVDVSIWIAAPLERVYAIAKDSRSFPEFMKDVKSVTPVEEDGSRFVADWVGLIPQFRLKLRWRQEDLWDDAARVCRFRQLKGDYDKLEGAWTFTEENGGTRFATHLDYEYNVPTLGPLVKKVIYSIVVKNLDGINQAIKARAEAE</sequence>
<comment type="caution">
    <text evidence="2">The sequence shown here is derived from an EMBL/GenBank/DDBJ whole genome shotgun (WGS) entry which is preliminary data.</text>
</comment>